<feature type="transmembrane region" description="Helical" evidence="1">
    <location>
        <begin position="49"/>
        <end position="67"/>
    </location>
</feature>
<dbReference type="OrthoDB" id="5191452at2"/>
<dbReference type="AlphaFoldDB" id="A0A2S6GNF8"/>
<keyword evidence="1" id="KW-0472">Membrane</keyword>
<dbReference type="EMBL" id="PTIX01000009">
    <property type="protein sequence ID" value="PPK66769.1"/>
    <property type="molecule type" value="Genomic_DNA"/>
</dbReference>
<dbReference type="InterPro" id="IPR019692">
    <property type="entry name" value="CFP-6_PH"/>
</dbReference>
<dbReference type="Proteomes" id="UP000239203">
    <property type="component" value="Unassembled WGS sequence"/>
</dbReference>
<keyword evidence="1" id="KW-1133">Transmembrane helix</keyword>
<accession>A0A2S6GNF8</accession>
<proteinExistence type="predicted"/>
<organism evidence="3 4">
    <name type="scientific">Actinokineospora auranticolor</name>
    <dbReference type="NCBI Taxonomy" id="155976"/>
    <lineage>
        <taxon>Bacteria</taxon>
        <taxon>Bacillati</taxon>
        <taxon>Actinomycetota</taxon>
        <taxon>Actinomycetes</taxon>
        <taxon>Pseudonocardiales</taxon>
        <taxon>Pseudonocardiaceae</taxon>
        <taxon>Actinokineospora</taxon>
    </lineage>
</organism>
<keyword evidence="4" id="KW-1185">Reference proteome</keyword>
<protein>
    <submittedName>
        <fullName evidence="3">PH (Pleckstrin Homology) domain-containing protein</fullName>
    </submittedName>
</protein>
<feature type="domain" description="Low molecular weight protein antigen 6 PH" evidence="2">
    <location>
        <begin position="67"/>
        <end position="137"/>
    </location>
</feature>
<keyword evidence="1" id="KW-0812">Transmembrane</keyword>
<reference evidence="3 4" key="1">
    <citation type="submission" date="2018-02" db="EMBL/GenBank/DDBJ databases">
        <title>Genomic Encyclopedia of Archaeal and Bacterial Type Strains, Phase II (KMG-II): from individual species to whole genera.</title>
        <authorList>
            <person name="Goeker M."/>
        </authorList>
    </citation>
    <scope>NUCLEOTIDE SEQUENCE [LARGE SCALE GENOMIC DNA]</scope>
    <source>
        <strain evidence="3 4">YU 961-1</strain>
    </source>
</reference>
<evidence type="ECO:0000313" key="4">
    <source>
        <dbReference type="Proteomes" id="UP000239203"/>
    </source>
</evidence>
<name>A0A2S6GNF8_9PSEU</name>
<dbReference type="Pfam" id="PF10756">
    <property type="entry name" value="bPH_6"/>
    <property type="match status" value="1"/>
</dbReference>
<comment type="caution">
    <text evidence="3">The sequence shown here is derived from an EMBL/GenBank/DDBJ whole genome shotgun (WGS) entry which is preliminary data.</text>
</comment>
<gene>
    <name evidence="3" type="ORF">CLV40_109154</name>
</gene>
<evidence type="ECO:0000256" key="1">
    <source>
        <dbReference type="SAM" id="Phobius"/>
    </source>
</evidence>
<feature type="transmembrane region" description="Helical" evidence="1">
    <location>
        <begin position="12"/>
        <end position="34"/>
    </location>
</feature>
<sequence>MSASVNARPRKVRFVSGAIAAVFVAVFTVVAILLRTTSTGVFFQVSDQIAMVGIGVLLACGVLWLTWPRVTADAAGVTVRNLLGRTRYPWESVVGISFPDGAAWARLELPDDEYVPVMAVQAIDGDRAVTAIRELRRLHRAAVEPAAGAAEPQG</sequence>
<evidence type="ECO:0000313" key="3">
    <source>
        <dbReference type="EMBL" id="PPK66769.1"/>
    </source>
</evidence>
<evidence type="ECO:0000259" key="2">
    <source>
        <dbReference type="Pfam" id="PF10756"/>
    </source>
</evidence>